<evidence type="ECO:0008006" key="3">
    <source>
        <dbReference type="Google" id="ProtNLM"/>
    </source>
</evidence>
<gene>
    <name evidence="1" type="ORF">HFP15_13775</name>
</gene>
<protein>
    <recommendedName>
        <fullName evidence="3">DUF892 family protein</fullName>
    </recommendedName>
</protein>
<name>A0ABX1J3L2_9PSEU</name>
<evidence type="ECO:0000313" key="1">
    <source>
        <dbReference type="EMBL" id="NKQ53951.1"/>
    </source>
</evidence>
<sequence>MKLGLALRELHRSELALVRELLAVSERHRAEHEVHHIARDLAAWSREHVRVLAATARDYGLDLEHEAPEEVSGHGTGTPVRLLGDLRRLHLDAAGVSLDWELLAQGAQALKDTRLLGLAQLCHPETLRQMKWANAMLKNLAPQILAS</sequence>
<reference evidence="1 2" key="1">
    <citation type="submission" date="2020-04" db="EMBL/GenBank/DDBJ databases">
        <title>Novel species.</title>
        <authorList>
            <person name="Teo W.F.A."/>
            <person name="Lipun K."/>
            <person name="Srisuk N."/>
            <person name="Duangmal K."/>
        </authorList>
    </citation>
    <scope>NUCLEOTIDE SEQUENCE [LARGE SCALE GENOMIC DNA]</scope>
    <source>
        <strain evidence="1 2">K13G38</strain>
    </source>
</reference>
<dbReference type="RefSeq" id="WP_168515376.1">
    <property type="nucleotide sequence ID" value="NZ_JAAXLS010000007.1"/>
</dbReference>
<dbReference type="Proteomes" id="UP000715441">
    <property type="component" value="Unassembled WGS sequence"/>
</dbReference>
<accession>A0ABX1J3L2</accession>
<keyword evidence="2" id="KW-1185">Reference proteome</keyword>
<dbReference type="EMBL" id="JAAXLS010000007">
    <property type="protein sequence ID" value="NKQ53951.1"/>
    <property type="molecule type" value="Genomic_DNA"/>
</dbReference>
<comment type="caution">
    <text evidence="1">The sequence shown here is derived from an EMBL/GenBank/DDBJ whole genome shotgun (WGS) entry which is preliminary data.</text>
</comment>
<organism evidence="1 2">
    <name type="scientific">Amycolatopsis acididurans</name>
    <dbReference type="NCBI Taxonomy" id="2724524"/>
    <lineage>
        <taxon>Bacteria</taxon>
        <taxon>Bacillati</taxon>
        <taxon>Actinomycetota</taxon>
        <taxon>Actinomycetes</taxon>
        <taxon>Pseudonocardiales</taxon>
        <taxon>Pseudonocardiaceae</taxon>
        <taxon>Amycolatopsis</taxon>
    </lineage>
</organism>
<evidence type="ECO:0000313" key="2">
    <source>
        <dbReference type="Proteomes" id="UP000715441"/>
    </source>
</evidence>
<proteinExistence type="predicted"/>